<dbReference type="CDD" id="cd09318">
    <property type="entry name" value="TDT_SSU1"/>
    <property type="match status" value="1"/>
</dbReference>
<feature type="transmembrane region" description="Helical" evidence="8">
    <location>
        <begin position="329"/>
        <end position="349"/>
    </location>
</feature>
<feature type="transmembrane region" description="Helical" evidence="8">
    <location>
        <begin position="193"/>
        <end position="212"/>
    </location>
</feature>
<feature type="transmembrane region" description="Helical" evidence="8">
    <location>
        <begin position="303"/>
        <end position="323"/>
    </location>
</feature>
<keyword evidence="7 8" id="KW-0472">Membrane</keyword>
<keyword evidence="3" id="KW-0813">Transport</keyword>
<dbReference type="RefSeq" id="WP_013555256.1">
    <property type="nucleotide sequence ID" value="NC_014958.1"/>
</dbReference>
<dbReference type="KEGG" id="dmr:Deima_0087"/>
<proteinExistence type="inferred from homology"/>
<dbReference type="OrthoDB" id="958273at2"/>
<evidence type="ECO:0000256" key="7">
    <source>
        <dbReference type="ARBA" id="ARBA00023136"/>
    </source>
</evidence>
<dbReference type="InterPro" id="IPR051629">
    <property type="entry name" value="Sulfite_efflux_TDT"/>
</dbReference>
<dbReference type="EMBL" id="CP002454">
    <property type="protein sequence ID" value="ADV65751.1"/>
    <property type="molecule type" value="Genomic_DNA"/>
</dbReference>
<dbReference type="InterPro" id="IPR038665">
    <property type="entry name" value="Voltage-dep_anion_channel_sf"/>
</dbReference>
<accession>E8U313</accession>
<organism evidence="9 10">
    <name type="scientific">Deinococcus maricopensis (strain DSM 21211 / LMG 22137 / NRRL B-23946 / LB-34)</name>
    <dbReference type="NCBI Taxonomy" id="709986"/>
    <lineage>
        <taxon>Bacteria</taxon>
        <taxon>Thermotogati</taxon>
        <taxon>Deinococcota</taxon>
        <taxon>Deinococci</taxon>
        <taxon>Deinococcales</taxon>
        <taxon>Deinococcaceae</taxon>
        <taxon>Deinococcus</taxon>
    </lineage>
</organism>
<feature type="transmembrane region" description="Helical" evidence="8">
    <location>
        <begin position="87"/>
        <end position="111"/>
    </location>
</feature>
<comment type="subcellular location">
    <subcellularLocation>
        <location evidence="1">Cell membrane</location>
        <topology evidence="1">Multi-pass membrane protein</topology>
    </subcellularLocation>
</comment>
<evidence type="ECO:0000256" key="5">
    <source>
        <dbReference type="ARBA" id="ARBA00022692"/>
    </source>
</evidence>
<evidence type="ECO:0000313" key="10">
    <source>
        <dbReference type="Proteomes" id="UP000008635"/>
    </source>
</evidence>
<comment type="similarity">
    <text evidence="2">Belongs to the tellurite-resistance/dicarboxylate transporter (TDT) family.</text>
</comment>
<dbReference type="HOGENOM" id="CLU_030057_6_4_0"/>
<dbReference type="PANTHER" id="PTHR31686:SF1">
    <property type="entry name" value="SULFITE EFFLUX PUMP SSU1"/>
    <property type="match status" value="1"/>
</dbReference>
<evidence type="ECO:0000256" key="3">
    <source>
        <dbReference type="ARBA" id="ARBA00022448"/>
    </source>
</evidence>
<sequence>MQRSLPAETRAERVLRPFTPNHFTITMGTGIVALMLARVPLPSPGLTWVGEALWWLDVTLFLAFSLLFALRVVLLPHATRDLLRDPVHALFLGAIPMSLATLLNGLLTFGLPRLGPEVIPFALSAWHVDAALSVACGLLVPYLMITRQQHHFSTLSATWLLPLVPCEVAAASGGLLAPHLAPDLARGVIEGSYVLWALSVPLVLGVLALWFLRLVQEGLPARELGASVWLPLGPLGTGALGLMLLGTASTSAFVGTPLAGVGSVAFGVGVLGGALLWGYGLWWGLLAALKTARLVRQGLPFNLGWWGFTFPLGVFTAATFTLAQQTHVQALLVVACALVVALAGTWLVVAARTWTAWRSGALYPR</sequence>
<dbReference type="GO" id="GO:0000319">
    <property type="term" value="F:sulfite transmembrane transporter activity"/>
    <property type="evidence" value="ECO:0007669"/>
    <property type="project" value="TreeGrafter"/>
</dbReference>
<name>E8U313_DEIML</name>
<keyword evidence="4" id="KW-1003">Cell membrane</keyword>
<dbReference type="InterPro" id="IPR004695">
    <property type="entry name" value="SLAC1/Mae1/Ssu1/TehA"/>
</dbReference>
<keyword evidence="6 8" id="KW-1133">Transmembrane helix</keyword>
<dbReference type="PANTHER" id="PTHR31686">
    <property type="match status" value="1"/>
</dbReference>
<reference evidence="10" key="2">
    <citation type="submission" date="2011-01" db="EMBL/GenBank/DDBJ databases">
        <title>The complete genome of Deinococcus maricopensis DSM 21211.</title>
        <authorList>
            <consortium name="US DOE Joint Genome Institute (JGI-PGF)"/>
            <person name="Lucas S."/>
            <person name="Copeland A."/>
            <person name="Lapidus A."/>
            <person name="Goodwin L."/>
            <person name="Pitluck S."/>
            <person name="Kyrpides N."/>
            <person name="Mavromatis K."/>
            <person name="Pagani I."/>
            <person name="Ivanova N."/>
            <person name="Ovchinnikova G."/>
            <person name="Zeytun A."/>
            <person name="Detter J.C."/>
            <person name="Han C."/>
            <person name="Land M."/>
            <person name="Hauser L."/>
            <person name="Markowitz V."/>
            <person name="Cheng J.-F."/>
            <person name="Hugenholtz P."/>
            <person name="Woyke T."/>
            <person name="Wu D."/>
            <person name="Pukall R."/>
            <person name="Gehrich-Schroeter G."/>
            <person name="Brambilla E."/>
            <person name="Klenk H.-P."/>
            <person name="Eisen J.A."/>
        </authorList>
    </citation>
    <scope>NUCLEOTIDE SEQUENCE [LARGE SCALE GENOMIC DNA]</scope>
    <source>
        <strain evidence="10">DSM 21211 / LMG 22137 / NRRL B-23946 / LB-34</strain>
    </source>
</reference>
<keyword evidence="5 8" id="KW-0812">Transmembrane</keyword>
<evidence type="ECO:0000256" key="2">
    <source>
        <dbReference type="ARBA" id="ARBA00008566"/>
    </source>
</evidence>
<gene>
    <name evidence="9" type="ordered locus">Deima_0087</name>
</gene>
<dbReference type="Pfam" id="PF03595">
    <property type="entry name" value="SLAC1"/>
    <property type="match status" value="1"/>
</dbReference>
<evidence type="ECO:0000256" key="4">
    <source>
        <dbReference type="ARBA" id="ARBA00022475"/>
    </source>
</evidence>
<feature type="transmembrane region" description="Helical" evidence="8">
    <location>
        <begin position="157"/>
        <end position="181"/>
    </location>
</feature>
<feature type="transmembrane region" description="Helical" evidence="8">
    <location>
        <begin position="258"/>
        <end position="282"/>
    </location>
</feature>
<dbReference type="Gene3D" id="1.50.10.150">
    <property type="entry name" value="Voltage-dependent anion channel"/>
    <property type="match status" value="1"/>
</dbReference>
<protein>
    <submittedName>
        <fullName evidence="9">C4-dicarboxylate transporter/malic acid transport protein</fullName>
    </submittedName>
</protein>
<dbReference type="AlphaFoldDB" id="E8U313"/>
<feature type="transmembrane region" description="Helical" evidence="8">
    <location>
        <begin position="21"/>
        <end position="41"/>
    </location>
</feature>
<feature type="transmembrane region" description="Helical" evidence="8">
    <location>
        <begin position="53"/>
        <end position="75"/>
    </location>
</feature>
<evidence type="ECO:0000256" key="8">
    <source>
        <dbReference type="SAM" id="Phobius"/>
    </source>
</evidence>
<feature type="transmembrane region" description="Helical" evidence="8">
    <location>
        <begin position="224"/>
        <end position="246"/>
    </location>
</feature>
<feature type="transmembrane region" description="Helical" evidence="8">
    <location>
        <begin position="123"/>
        <end position="145"/>
    </location>
</feature>
<dbReference type="GO" id="GO:0005886">
    <property type="term" value="C:plasma membrane"/>
    <property type="evidence" value="ECO:0007669"/>
    <property type="project" value="UniProtKB-SubCell"/>
</dbReference>
<keyword evidence="10" id="KW-1185">Reference proteome</keyword>
<evidence type="ECO:0000256" key="6">
    <source>
        <dbReference type="ARBA" id="ARBA00022989"/>
    </source>
</evidence>
<dbReference type="Proteomes" id="UP000008635">
    <property type="component" value="Chromosome"/>
</dbReference>
<evidence type="ECO:0000256" key="1">
    <source>
        <dbReference type="ARBA" id="ARBA00004651"/>
    </source>
</evidence>
<dbReference type="STRING" id="709986.Deima_0087"/>
<evidence type="ECO:0000313" key="9">
    <source>
        <dbReference type="EMBL" id="ADV65751.1"/>
    </source>
</evidence>
<reference evidence="9 10" key="1">
    <citation type="journal article" date="2011" name="Stand. Genomic Sci.">
        <title>Complete genome sequence of Deinococcus maricopensis type strain (LB-34).</title>
        <authorList>
            <person name="Pukall R."/>
            <person name="Zeytun A."/>
            <person name="Lucas S."/>
            <person name="Lapidus A."/>
            <person name="Hammon N."/>
            <person name="Deshpande S."/>
            <person name="Nolan M."/>
            <person name="Cheng J.F."/>
            <person name="Pitluck S."/>
            <person name="Liolios K."/>
            <person name="Pagani I."/>
            <person name="Mikhailova N."/>
            <person name="Ivanova N."/>
            <person name="Mavromatis K."/>
            <person name="Pati A."/>
            <person name="Tapia R."/>
            <person name="Han C."/>
            <person name="Goodwin L."/>
            <person name="Chen A."/>
            <person name="Palaniappan K."/>
            <person name="Land M."/>
            <person name="Hauser L."/>
            <person name="Chang Y.J."/>
            <person name="Jeffries C.D."/>
            <person name="Brambilla E.M."/>
            <person name="Rohde M."/>
            <person name="Goker M."/>
            <person name="Detter J.C."/>
            <person name="Woyke T."/>
            <person name="Bristow J."/>
            <person name="Eisen J.A."/>
            <person name="Markowitz V."/>
            <person name="Hugenholtz P."/>
            <person name="Kyrpides N.C."/>
            <person name="Klenk H.P."/>
        </authorList>
    </citation>
    <scope>NUCLEOTIDE SEQUENCE [LARGE SCALE GENOMIC DNA]</scope>
    <source>
        <strain evidence="10">DSM 21211 / LMG 22137 / NRRL B-23946 / LB-34</strain>
    </source>
</reference>
<dbReference type="eggNOG" id="COG1275">
    <property type="taxonomic scope" value="Bacteria"/>
</dbReference>